<dbReference type="PANTHER" id="PTHR43877">
    <property type="entry name" value="AMINOALKYLPHOSPHONATE N-ACETYLTRANSFERASE-RELATED-RELATED"/>
    <property type="match status" value="1"/>
</dbReference>
<keyword evidence="1 4" id="KW-0808">Transferase</keyword>
<dbReference type="CDD" id="cd04301">
    <property type="entry name" value="NAT_SF"/>
    <property type="match status" value="1"/>
</dbReference>
<name>A0ABV8A9K9_9DEIO</name>
<comment type="caution">
    <text evidence="4">The sequence shown here is derived from an EMBL/GenBank/DDBJ whole genome shotgun (WGS) entry which is preliminary data.</text>
</comment>
<dbReference type="Proteomes" id="UP001595748">
    <property type="component" value="Unassembled WGS sequence"/>
</dbReference>
<dbReference type="SUPFAM" id="SSF55729">
    <property type="entry name" value="Acyl-CoA N-acyltransferases (Nat)"/>
    <property type="match status" value="1"/>
</dbReference>
<gene>
    <name evidence="4" type="ORF">ACFOPQ_16720</name>
</gene>
<dbReference type="InterPro" id="IPR050832">
    <property type="entry name" value="Bact_Acetyltransf"/>
</dbReference>
<dbReference type="GO" id="GO:0016746">
    <property type="term" value="F:acyltransferase activity"/>
    <property type="evidence" value="ECO:0007669"/>
    <property type="project" value="UniProtKB-KW"/>
</dbReference>
<sequence>MTEFHFTAGDVEAASAVLLVTAEALIERGQPLWPLASLTPQRLLRHYPLESWRVAWHGEQPVAAYSLLPSDPLFWPDDAPGEALYLHKLGVVPQCQGQGLAQVMLRRAVQETRERQRHWLKLDTASNRQKLRDLYTSIGFAEVGEKQVGPYLVTLLRLRVTS</sequence>
<dbReference type="InterPro" id="IPR000182">
    <property type="entry name" value="GNAT_dom"/>
</dbReference>
<dbReference type="Pfam" id="PF00583">
    <property type="entry name" value="Acetyltransf_1"/>
    <property type="match status" value="1"/>
</dbReference>
<dbReference type="EC" id="2.3.1.-" evidence="4"/>
<dbReference type="Gene3D" id="3.40.630.30">
    <property type="match status" value="1"/>
</dbReference>
<dbReference type="RefSeq" id="WP_380080258.1">
    <property type="nucleotide sequence ID" value="NZ_JBHRZF010000193.1"/>
</dbReference>
<keyword evidence="5" id="KW-1185">Reference proteome</keyword>
<evidence type="ECO:0000313" key="5">
    <source>
        <dbReference type="Proteomes" id="UP001595748"/>
    </source>
</evidence>
<evidence type="ECO:0000256" key="2">
    <source>
        <dbReference type="ARBA" id="ARBA00023315"/>
    </source>
</evidence>
<evidence type="ECO:0000256" key="1">
    <source>
        <dbReference type="ARBA" id="ARBA00022679"/>
    </source>
</evidence>
<keyword evidence="2 4" id="KW-0012">Acyltransferase</keyword>
<reference evidence="5" key="1">
    <citation type="journal article" date="2019" name="Int. J. Syst. Evol. Microbiol.">
        <title>The Global Catalogue of Microorganisms (GCM) 10K type strain sequencing project: providing services to taxonomists for standard genome sequencing and annotation.</title>
        <authorList>
            <consortium name="The Broad Institute Genomics Platform"/>
            <consortium name="The Broad Institute Genome Sequencing Center for Infectious Disease"/>
            <person name="Wu L."/>
            <person name="Ma J."/>
        </authorList>
    </citation>
    <scope>NUCLEOTIDE SEQUENCE [LARGE SCALE GENOMIC DNA]</scope>
    <source>
        <strain evidence="5">CCTCC AB 2013263</strain>
    </source>
</reference>
<dbReference type="InterPro" id="IPR016181">
    <property type="entry name" value="Acyl_CoA_acyltransferase"/>
</dbReference>
<evidence type="ECO:0000313" key="4">
    <source>
        <dbReference type="EMBL" id="MFC3862408.1"/>
    </source>
</evidence>
<proteinExistence type="predicted"/>
<protein>
    <submittedName>
        <fullName evidence="4">GNAT family N-acetyltransferase</fullName>
        <ecNumber evidence="4">2.3.1.-</ecNumber>
    </submittedName>
</protein>
<organism evidence="4 5">
    <name type="scientific">Deinococcus antarcticus</name>
    <dbReference type="NCBI Taxonomy" id="1298767"/>
    <lineage>
        <taxon>Bacteria</taxon>
        <taxon>Thermotogati</taxon>
        <taxon>Deinococcota</taxon>
        <taxon>Deinococci</taxon>
        <taxon>Deinococcales</taxon>
        <taxon>Deinococcaceae</taxon>
        <taxon>Deinococcus</taxon>
    </lineage>
</organism>
<evidence type="ECO:0000259" key="3">
    <source>
        <dbReference type="PROSITE" id="PS51186"/>
    </source>
</evidence>
<dbReference type="EMBL" id="JBHRZF010000193">
    <property type="protein sequence ID" value="MFC3862408.1"/>
    <property type="molecule type" value="Genomic_DNA"/>
</dbReference>
<dbReference type="PROSITE" id="PS51186">
    <property type="entry name" value="GNAT"/>
    <property type="match status" value="1"/>
</dbReference>
<accession>A0ABV8A9K9</accession>
<feature type="domain" description="N-acetyltransferase" evidence="3">
    <location>
        <begin position="9"/>
        <end position="161"/>
    </location>
</feature>